<dbReference type="GO" id="GO:0006576">
    <property type="term" value="P:biogenic amine metabolic process"/>
    <property type="evidence" value="ECO:0007669"/>
    <property type="project" value="InterPro"/>
</dbReference>
<reference evidence="2" key="1">
    <citation type="submission" date="2018-11" db="EMBL/GenBank/DDBJ databases">
        <title>Proposal to divide the Flavobacteriaceae and reorganize its genera based on Amino Acid Identity values calculated from whole genome sequences.</title>
        <authorList>
            <person name="Nicholson A.C."/>
            <person name="Gulvik C.A."/>
            <person name="Whitney A.M."/>
            <person name="Humrighouse B.W."/>
            <person name="Bell M."/>
            <person name="Holmes B."/>
            <person name="Steigerwalt A.G."/>
            <person name="Villarma A."/>
            <person name="Sheth M."/>
            <person name="Batra D."/>
            <person name="Pryor J."/>
            <person name="Bernardet J.-F."/>
            <person name="Hugo C."/>
            <person name="Kampfer P."/>
            <person name="Newman J."/>
            <person name="McQuiston J.R."/>
        </authorList>
    </citation>
    <scope>NUCLEOTIDE SEQUENCE [LARGE SCALE GENOMIC DNA]</scope>
    <source>
        <strain evidence="2">G0229</strain>
    </source>
</reference>
<evidence type="ECO:0000313" key="1">
    <source>
        <dbReference type="EMBL" id="AZB23493.1"/>
    </source>
</evidence>
<keyword evidence="1" id="KW-0547">Nucleotide-binding</keyword>
<dbReference type="AlphaFoldDB" id="A0A3G6T6Q2"/>
<dbReference type="Pfam" id="PF10662">
    <property type="entry name" value="PduV-EutP"/>
    <property type="match status" value="1"/>
</dbReference>
<protein>
    <submittedName>
        <fullName evidence="1">ATP-binding protein</fullName>
    </submittedName>
</protein>
<dbReference type="GO" id="GO:0005524">
    <property type="term" value="F:ATP binding"/>
    <property type="evidence" value="ECO:0007669"/>
    <property type="project" value="UniProtKB-KW"/>
</dbReference>
<dbReference type="Proteomes" id="UP000271193">
    <property type="component" value="Chromosome"/>
</dbReference>
<gene>
    <name evidence="1" type="ORF">EG339_02065</name>
</gene>
<dbReference type="InterPro" id="IPR027417">
    <property type="entry name" value="P-loop_NTPase"/>
</dbReference>
<dbReference type="PANTHER" id="PTHR34301:SF8">
    <property type="entry name" value="ATPASE DOMAIN-CONTAINING PROTEIN"/>
    <property type="match status" value="1"/>
</dbReference>
<name>A0A3G6T6Q2_9FLAO</name>
<evidence type="ECO:0000313" key="2">
    <source>
        <dbReference type="Proteomes" id="UP000271193"/>
    </source>
</evidence>
<dbReference type="GeneID" id="99063585"/>
<keyword evidence="1" id="KW-0067">ATP-binding</keyword>
<dbReference type="Gene3D" id="3.40.50.300">
    <property type="entry name" value="P-loop containing nucleotide triphosphate hydrolases"/>
    <property type="match status" value="1"/>
</dbReference>
<keyword evidence="2" id="KW-1185">Reference proteome</keyword>
<organism evidence="1 2">
    <name type="scientific">Chryseobacterium bernardetii</name>
    <dbReference type="NCBI Taxonomy" id="1241978"/>
    <lineage>
        <taxon>Bacteria</taxon>
        <taxon>Pseudomonadati</taxon>
        <taxon>Bacteroidota</taxon>
        <taxon>Flavobacteriia</taxon>
        <taxon>Flavobacteriales</taxon>
        <taxon>Weeksellaceae</taxon>
        <taxon>Chryseobacterium group</taxon>
        <taxon>Chryseobacterium</taxon>
    </lineage>
</organism>
<sequence>MKQHYQLEDIFTPSQPADVTFVERSEINKRLERALKTPGKQIILYGYSGVGKTTLLANKLKESQIKYIKTNCITGMTINDIIIDAFNQLDIYYPIEKSKSKSNGGGLDLNVSFWVIKAGLKDESKLETKHSHKRAVELPITPQNLAKYIGSKNLCWIIEDFHKIEESHKKQTAQIMKVFMDSSTEYNKLKIIALGAVNSAREVVQYDPEMRNRIAELEVPLMDIQNLKRIISNGEKYLNIEFDDAIKNRISTYSSGLPSVTHNLCLIMCELNNVRETQTTKKNIFSNKFNEAMEEFLEENSDSFKNIFEHATKIIHKRKNENPLDLLNAIIQLNKENFSISEIKDILQTIDHSYIGNNLKKYIDEFCSPLRSEILRFNENSNKYYFSNPFIKAYIQCVINKDVNINNNSFKSEDFKEEFKNILKIELSLAKKAFMLDFGDEFGSFEDF</sequence>
<dbReference type="InterPro" id="IPR012381">
    <property type="entry name" value="EutP_PduV"/>
</dbReference>
<accession>A0A3G6T6Q2</accession>
<dbReference type="RefSeq" id="WP_123868641.1">
    <property type="nucleotide sequence ID" value="NZ_CP033932.1"/>
</dbReference>
<dbReference type="SUPFAM" id="SSF52540">
    <property type="entry name" value="P-loop containing nucleoside triphosphate hydrolases"/>
    <property type="match status" value="1"/>
</dbReference>
<dbReference type="EMBL" id="CP033932">
    <property type="protein sequence ID" value="AZB23493.1"/>
    <property type="molecule type" value="Genomic_DNA"/>
</dbReference>
<proteinExistence type="predicted"/>
<dbReference type="PANTHER" id="PTHR34301">
    <property type="entry name" value="DNA-BINDING PROTEIN-RELATED"/>
    <property type="match status" value="1"/>
</dbReference>
<dbReference type="KEGG" id="cben:EG339_02065"/>